<feature type="domain" description="DUF4240" evidence="1">
    <location>
        <begin position="1"/>
        <end position="121"/>
    </location>
</feature>
<dbReference type="InterPro" id="IPR025334">
    <property type="entry name" value="DUF4240"/>
</dbReference>
<keyword evidence="3" id="KW-1185">Reference proteome</keyword>
<dbReference type="Proteomes" id="UP000000845">
    <property type="component" value="Chromosome"/>
</dbReference>
<evidence type="ECO:0000313" key="2">
    <source>
        <dbReference type="EMBL" id="ACZ10920.1"/>
    </source>
</evidence>
<reference evidence="2 3" key="2">
    <citation type="journal article" date="2010" name="Stand. Genomic Sci.">
        <title>Complete genome sequence of Sebaldella termitidis type strain (NCTC 11300).</title>
        <authorList>
            <person name="Harmon-Smith M."/>
            <person name="Celia L."/>
            <person name="Chertkov O."/>
            <person name="Lapidus A."/>
            <person name="Copeland A."/>
            <person name="Glavina Del Rio T."/>
            <person name="Nolan M."/>
            <person name="Lucas S."/>
            <person name="Tice H."/>
            <person name="Cheng J.F."/>
            <person name="Han C."/>
            <person name="Detter J.C."/>
            <person name="Bruce D."/>
            <person name="Goodwin L."/>
            <person name="Pitluck S."/>
            <person name="Pati A."/>
            <person name="Liolios K."/>
            <person name="Ivanova N."/>
            <person name="Mavromatis K."/>
            <person name="Mikhailova N."/>
            <person name="Chen A."/>
            <person name="Palaniappan K."/>
            <person name="Land M."/>
            <person name="Hauser L."/>
            <person name="Chang Y.J."/>
            <person name="Jeffries C.D."/>
            <person name="Brettin T."/>
            <person name="Goker M."/>
            <person name="Beck B."/>
            <person name="Bristow J."/>
            <person name="Eisen J.A."/>
            <person name="Markowitz V."/>
            <person name="Hugenholtz P."/>
            <person name="Kyrpides N.C."/>
            <person name="Klenk H.P."/>
            <person name="Chen F."/>
        </authorList>
    </citation>
    <scope>NUCLEOTIDE SEQUENCE [LARGE SCALE GENOMIC DNA]</scope>
    <source>
        <strain evidence="3">ATCC 33386 / NCTC 11300</strain>
    </source>
</reference>
<organism evidence="2 3">
    <name type="scientific">Sebaldella termitidis (strain ATCC 33386 / NCTC 11300)</name>
    <dbReference type="NCBI Taxonomy" id="526218"/>
    <lineage>
        <taxon>Bacteria</taxon>
        <taxon>Fusobacteriati</taxon>
        <taxon>Fusobacteriota</taxon>
        <taxon>Fusobacteriia</taxon>
        <taxon>Fusobacteriales</taxon>
        <taxon>Leptotrichiaceae</taxon>
        <taxon>Sebaldella</taxon>
    </lineage>
</organism>
<evidence type="ECO:0000313" key="3">
    <source>
        <dbReference type="Proteomes" id="UP000000845"/>
    </source>
</evidence>
<dbReference type="HOGENOM" id="CLU_1097911_0_0_0"/>
<evidence type="ECO:0000259" key="1">
    <source>
        <dbReference type="Pfam" id="PF14024"/>
    </source>
</evidence>
<dbReference type="KEGG" id="str:Sterm_4088"/>
<dbReference type="RefSeq" id="WP_012863495.1">
    <property type="nucleotide sequence ID" value="NC_013517.1"/>
</dbReference>
<protein>
    <recommendedName>
        <fullName evidence="1">DUF4240 domain-containing protein</fullName>
    </recommendedName>
</protein>
<dbReference type="eggNOG" id="ENOG5033FTX">
    <property type="taxonomic scope" value="Bacteria"/>
</dbReference>
<dbReference type="STRING" id="526218.Sterm_4088"/>
<dbReference type="EMBL" id="CP001739">
    <property type="protein sequence ID" value="ACZ10920.1"/>
    <property type="molecule type" value="Genomic_DNA"/>
</dbReference>
<name>D1AGG8_SEBTE</name>
<reference evidence="3" key="1">
    <citation type="submission" date="2009-09" db="EMBL/GenBank/DDBJ databases">
        <title>The complete chromosome of Sebaldella termitidis ATCC 33386.</title>
        <authorList>
            <consortium name="US DOE Joint Genome Institute (JGI-PGF)"/>
            <person name="Lucas S."/>
            <person name="Copeland A."/>
            <person name="Lapidus A."/>
            <person name="Glavina del Rio T."/>
            <person name="Dalin E."/>
            <person name="Tice H."/>
            <person name="Bruce D."/>
            <person name="Goodwin L."/>
            <person name="Pitluck S."/>
            <person name="Kyrpides N."/>
            <person name="Mavromatis K."/>
            <person name="Ivanova N."/>
            <person name="Mikhailova N."/>
            <person name="Sims D."/>
            <person name="Meincke L."/>
            <person name="Brettin T."/>
            <person name="Detter J.C."/>
            <person name="Han C."/>
            <person name="Larimer F."/>
            <person name="Land M."/>
            <person name="Hauser L."/>
            <person name="Markowitz V."/>
            <person name="Cheng J.F."/>
            <person name="Hugenholtz P."/>
            <person name="Woyke T."/>
            <person name="Wu D."/>
            <person name="Eisen J.A."/>
        </authorList>
    </citation>
    <scope>NUCLEOTIDE SEQUENCE [LARGE SCALE GENOMIC DNA]</scope>
    <source>
        <strain evidence="3">ATCC 33386 / NCTC 11300</strain>
    </source>
</reference>
<gene>
    <name evidence="2" type="ordered locus">Sterm_4088</name>
</gene>
<accession>D1AGG8</accession>
<dbReference type="AlphaFoldDB" id="D1AGG8"/>
<sequence length="253" mass="29626">MTKESYWKLIDLFREKSGNDLNFFHEFGHEHISKLDQKERIEFYLYTGKYLESINECVWLDMACKAINGYVSDDTSLYFNLWMIAQGKEVLLNALRDPDSLSELEYIPFMGLPDLDKYINMELFDGEDEEYFSESEMLGELSPDILEELSRETYGEGAQFENLASMGLLEEDYDLIAYSGEYYDSGIPHTDDNDEKVKLSKEQIKEIEEDIVFMDDSKYGDYDSFEDAMDDLENVVPKLLKRRKDLGLELDLF</sequence>
<dbReference type="Pfam" id="PF14024">
    <property type="entry name" value="DUF4240"/>
    <property type="match status" value="1"/>
</dbReference>
<proteinExistence type="predicted"/>